<dbReference type="PANTHER" id="PTHR12378:SF80">
    <property type="entry name" value="IP06716P-RELATED"/>
    <property type="match status" value="1"/>
</dbReference>
<dbReference type="OMA" id="IHLGHTH"/>
<evidence type="ECO:0000259" key="4">
    <source>
        <dbReference type="PROSITE" id="PS51858"/>
    </source>
</evidence>
<evidence type="ECO:0000313" key="5">
    <source>
        <dbReference type="EMBL" id="EDW82484.1"/>
    </source>
</evidence>
<dbReference type="Gene3D" id="3.90.1720.30">
    <property type="entry name" value="PPPDE domains"/>
    <property type="match status" value="1"/>
</dbReference>
<evidence type="ECO:0000256" key="3">
    <source>
        <dbReference type="ARBA" id="ARBA00022801"/>
    </source>
</evidence>
<dbReference type="HOGENOM" id="CLU_069001_5_1_1"/>
<dbReference type="GO" id="GO:0006508">
    <property type="term" value="P:proteolysis"/>
    <property type="evidence" value="ECO:0007669"/>
    <property type="project" value="UniProtKB-KW"/>
</dbReference>
<dbReference type="Pfam" id="PF05903">
    <property type="entry name" value="Peptidase_C97"/>
    <property type="match status" value="1"/>
</dbReference>
<proteinExistence type="inferred from homology"/>
<dbReference type="GO" id="GO:0101005">
    <property type="term" value="F:deubiquitinase activity"/>
    <property type="evidence" value="ECO:0007669"/>
    <property type="project" value="TreeGrafter"/>
</dbReference>
<dbReference type="SMART" id="SM01179">
    <property type="entry name" value="DUF862"/>
    <property type="match status" value="1"/>
</dbReference>
<dbReference type="SMR" id="B4NCC5"/>
<gene>
    <name evidence="5" type="primary">Dwil\GK25835</name>
    <name evidence="5" type="ORF">Dwil_GK25835</name>
</gene>
<name>B4NCC5_DROWI</name>
<dbReference type="GO" id="GO:0016579">
    <property type="term" value="P:protein deubiquitination"/>
    <property type="evidence" value="ECO:0007669"/>
    <property type="project" value="TreeGrafter"/>
</dbReference>
<dbReference type="InterPro" id="IPR008580">
    <property type="entry name" value="PPPDE_dom"/>
</dbReference>
<comment type="similarity">
    <text evidence="1">Belongs to the DeSI family.</text>
</comment>
<dbReference type="PANTHER" id="PTHR12378">
    <property type="entry name" value="DESUMOYLATING ISOPEPTIDASE"/>
    <property type="match status" value="1"/>
</dbReference>
<protein>
    <recommendedName>
        <fullName evidence="4">PPPDE domain-containing protein</fullName>
    </recommendedName>
</protein>
<dbReference type="AlphaFoldDB" id="B4NCC5"/>
<dbReference type="eggNOG" id="KOG0324">
    <property type="taxonomic scope" value="Eukaryota"/>
</dbReference>
<evidence type="ECO:0000313" key="6">
    <source>
        <dbReference type="Proteomes" id="UP000007798"/>
    </source>
</evidence>
<dbReference type="EMBL" id="CH964239">
    <property type="protein sequence ID" value="EDW82484.1"/>
    <property type="molecule type" value="Genomic_DNA"/>
</dbReference>
<feature type="domain" description="PPPDE" evidence="4">
    <location>
        <begin position="33"/>
        <end position="178"/>
    </location>
</feature>
<dbReference type="STRING" id="7260.B4NCC5"/>
<reference evidence="5 6" key="1">
    <citation type="journal article" date="2007" name="Nature">
        <title>Evolution of genes and genomes on the Drosophila phylogeny.</title>
        <authorList>
            <consortium name="Drosophila 12 Genomes Consortium"/>
            <person name="Clark A.G."/>
            <person name="Eisen M.B."/>
            <person name="Smith D.R."/>
            <person name="Bergman C.M."/>
            <person name="Oliver B."/>
            <person name="Markow T.A."/>
            <person name="Kaufman T.C."/>
            <person name="Kellis M."/>
            <person name="Gelbart W."/>
            <person name="Iyer V.N."/>
            <person name="Pollard D.A."/>
            <person name="Sackton T.B."/>
            <person name="Larracuente A.M."/>
            <person name="Singh N.D."/>
            <person name="Abad J.P."/>
            <person name="Abt D.N."/>
            <person name="Adryan B."/>
            <person name="Aguade M."/>
            <person name="Akashi H."/>
            <person name="Anderson W.W."/>
            <person name="Aquadro C.F."/>
            <person name="Ardell D.H."/>
            <person name="Arguello R."/>
            <person name="Artieri C.G."/>
            <person name="Barbash D.A."/>
            <person name="Barker D."/>
            <person name="Barsanti P."/>
            <person name="Batterham P."/>
            <person name="Batzoglou S."/>
            <person name="Begun D."/>
            <person name="Bhutkar A."/>
            <person name="Blanco E."/>
            <person name="Bosak S.A."/>
            <person name="Bradley R.K."/>
            <person name="Brand A.D."/>
            <person name="Brent M.R."/>
            <person name="Brooks A.N."/>
            <person name="Brown R.H."/>
            <person name="Butlin R.K."/>
            <person name="Caggese C."/>
            <person name="Calvi B.R."/>
            <person name="Bernardo de Carvalho A."/>
            <person name="Caspi A."/>
            <person name="Castrezana S."/>
            <person name="Celniker S.E."/>
            <person name="Chang J.L."/>
            <person name="Chapple C."/>
            <person name="Chatterji S."/>
            <person name="Chinwalla A."/>
            <person name="Civetta A."/>
            <person name="Clifton S.W."/>
            <person name="Comeron J.M."/>
            <person name="Costello J.C."/>
            <person name="Coyne J.A."/>
            <person name="Daub J."/>
            <person name="David R.G."/>
            <person name="Delcher A.L."/>
            <person name="Delehaunty K."/>
            <person name="Do C.B."/>
            <person name="Ebling H."/>
            <person name="Edwards K."/>
            <person name="Eickbush T."/>
            <person name="Evans J.D."/>
            <person name="Filipski A."/>
            <person name="Findeiss S."/>
            <person name="Freyhult E."/>
            <person name="Fulton L."/>
            <person name="Fulton R."/>
            <person name="Garcia A.C."/>
            <person name="Gardiner A."/>
            <person name="Garfield D.A."/>
            <person name="Garvin B.E."/>
            <person name="Gibson G."/>
            <person name="Gilbert D."/>
            <person name="Gnerre S."/>
            <person name="Godfrey J."/>
            <person name="Good R."/>
            <person name="Gotea V."/>
            <person name="Gravely B."/>
            <person name="Greenberg A.J."/>
            <person name="Griffiths-Jones S."/>
            <person name="Gross S."/>
            <person name="Guigo R."/>
            <person name="Gustafson E.A."/>
            <person name="Haerty W."/>
            <person name="Hahn M.W."/>
            <person name="Halligan D.L."/>
            <person name="Halpern A.L."/>
            <person name="Halter G.M."/>
            <person name="Han M.V."/>
            <person name="Heger A."/>
            <person name="Hillier L."/>
            <person name="Hinrichs A.S."/>
            <person name="Holmes I."/>
            <person name="Hoskins R.A."/>
            <person name="Hubisz M.J."/>
            <person name="Hultmark D."/>
            <person name="Huntley M.A."/>
            <person name="Jaffe D.B."/>
            <person name="Jagadeeshan S."/>
            <person name="Jeck W.R."/>
            <person name="Johnson J."/>
            <person name="Jones C.D."/>
            <person name="Jordan W.C."/>
            <person name="Karpen G.H."/>
            <person name="Kataoka E."/>
            <person name="Keightley P.D."/>
            <person name="Kheradpour P."/>
            <person name="Kirkness E.F."/>
            <person name="Koerich L.B."/>
            <person name="Kristiansen K."/>
            <person name="Kudrna D."/>
            <person name="Kulathinal R.J."/>
            <person name="Kumar S."/>
            <person name="Kwok R."/>
            <person name="Lander E."/>
            <person name="Langley C.H."/>
            <person name="Lapoint R."/>
            <person name="Lazzaro B.P."/>
            <person name="Lee S.J."/>
            <person name="Levesque L."/>
            <person name="Li R."/>
            <person name="Lin C.F."/>
            <person name="Lin M.F."/>
            <person name="Lindblad-Toh K."/>
            <person name="Llopart A."/>
            <person name="Long M."/>
            <person name="Low L."/>
            <person name="Lozovsky E."/>
            <person name="Lu J."/>
            <person name="Luo M."/>
            <person name="Machado C.A."/>
            <person name="Makalowski W."/>
            <person name="Marzo M."/>
            <person name="Matsuda M."/>
            <person name="Matzkin L."/>
            <person name="McAllister B."/>
            <person name="McBride C.S."/>
            <person name="McKernan B."/>
            <person name="McKernan K."/>
            <person name="Mendez-Lago M."/>
            <person name="Minx P."/>
            <person name="Mollenhauer M.U."/>
            <person name="Montooth K."/>
            <person name="Mount S.M."/>
            <person name="Mu X."/>
            <person name="Myers E."/>
            <person name="Negre B."/>
            <person name="Newfeld S."/>
            <person name="Nielsen R."/>
            <person name="Noor M.A."/>
            <person name="O'Grady P."/>
            <person name="Pachter L."/>
            <person name="Papaceit M."/>
            <person name="Parisi M.J."/>
            <person name="Parisi M."/>
            <person name="Parts L."/>
            <person name="Pedersen J.S."/>
            <person name="Pesole G."/>
            <person name="Phillippy A.M."/>
            <person name="Ponting C.P."/>
            <person name="Pop M."/>
            <person name="Porcelli D."/>
            <person name="Powell J.R."/>
            <person name="Prohaska S."/>
            <person name="Pruitt K."/>
            <person name="Puig M."/>
            <person name="Quesneville H."/>
            <person name="Ram K.R."/>
            <person name="Rand D."/>
            <person name="Rasmussen M.D."/>
            <person name="Reed L.K."/>
            <person name="Reenan R."/>
            <person name="Reily A."/>
            <person name="Remington K.A."/>
            <person name="Rieger T.T."/>
            <person name="Ritchie M.G."/>
            <person name="Robin C."/>
            <person name="Rogers Y.H."/>
            <person name="Rohde C."/>
            <person name="Rozas J."/>
            <person name="Rubenfield M.J."/>
            <person name="Ruiz A."/>
            <person name="Russo S."/>
            <person name="Salzberg S.L."/>
            <person name="Sanchez-Gracia A."/>
            <person name="Saranga D.J."/>
            <person name="Sato H."/>
            <person name="Schaeffer S.W."/>
            <person name="Schatz M.C."/>
            <person name="Schlenke T."/>
            <person name="Schwartz R."/>
            <person name="Segarra C."/>
            <person name="Singh R.S."/>
            <person name="Sirot L."/>
            <person name="Sirota M."/>
            <person name="Sisneros N.B."/>
            <person name="Smith C.D."/>
            <person name="Smith T.F."/>
            <person name="Spieth J."/>
            <person name="Stage D.E."/>
            <person name="Stark A."/>
            <person name="Stephan W."/>
            <person name="Strausberg R.L."/>
            <person name="Strempel S."/>
            <person name="Sturgill D."/>
            <person name="Sutton G."/>
            <person name="Sutton G.G."/>
            <person name="Tao W."/>
            <person name="Teichmann S."/>
            <person name="Tobari Y.N."/>
            <person name="Tomimura Y."/>
            <person name="Tsolas J.M."/>
            <person name="Valente V.L."/>
            <person name="Venter E."/>
            <person name="Venter J.C."/>
            <person name="Vicario S."/>
            <person name="Vieira F.G."/>
            <person name="Vilella A.J."/>
            <person name="Villasante A."/>
            <person name="Walenz B."/>
            <person name="Wang J."/>
            <person name="Wasserman M."/>
            <person name="Watts T."/>
            <person name="Wilson D."/>
            <person name="Wilson R.K."/>
            <person name="Wing R.A."/>
            <person name="Wolfner M.F."/>
            <person name="Wong A."/>
            <person name="Wong G.K."/>
            <person name="Wu C.I."/>
            <person name="Wu G."/>
            <person name="Yamamoto D."/>
            <person name="Yang H.P."/>
            <person name="Yang S.P."/>
            <person name="Yorke J.A."/>
            <person name="Yoshida K."/>
            <person name="Zdobnov E."/>
            <person name="Zhang P."/>
            <person name="Zhang Y."/>
            <person name="Zimin A.V."/>
            <person name="Baldwin J."/>
            <person name="Abdouelleil A."/>
            <person name="Abdulkadir J."/>
            <person name="Abebe A."/>
            <person name="Abera B."/>
            <person name="Abreu J."/>
            <person name="Acer S.C."/>
            <person name="Aftuck L."/>
            <person name="Alexander A."/>
            <person name="An P."/>
            <person name="Anderson E."/>
            <person name="Anderson S."/>
            <person name="Arachi H."/>
            <person name="Azer M."/>
            <person name="Bachantsang P."/>
            <person name="Barry A."/>
            <person name="Bayul T."/>
            <person name="Berlin A."/>
            <person name="Bessette D."/>
            <person name="Bloom T."/>
            <person name="Blye J."/>
            <person name="Boguslavskiy L."/>
            <person name="Bonnet C."/>
            <person name="Boukhgalter B."/>
            <person name="Bourzgui I."/>
            <person name="Brown A."/>
            <person name="Cahill P."/>
            <person name="Channer S."/>
            <person name="Cheshatsang Y."/>
            <person name="Chuda L."/>
            <person name="Citroen M."/>
            <person name="Collymore A."/>
            <person name="Cooke P."/>
            <person name="Costello M."/>
            <person name="D'Aco K."/>
            <person name="Daza R."/>
            <person name="De Haan G."/>
            <person name="DeGray S."/>
            <person name="DeMaso C."/>
            <person name="Dhargay N."/>
            <person name="Dooley K."/>
            <person name="Dooley E."/>
            <person name="Doricent M."/>
            <person name="Dorje P."/>
            <person name="Dorjee K."/>
            <person name="Dupes A."/>
            <person name="Elong R."/>
            <person name="Falk J."/>
            <person name="Farina A."/>
            <person name="Faro S."/>
            <person name="Ferguson D."/>
            <person name="Fisher S."/>
            <person name="Foley C.D."/>
            <person name="Franke A."/>
            <person name="Friedrich D."/>
            <person name="Gadbois L."/>
            <person name="Gearin G."/>
            <person name="Gearin C.R."/>
            <person name="Giannoukos G."/>
            <person name="Goode T."/>
            <person name="Graham J."/>
            <person name="Grandbois E."/>
            <person name="Grewal S."/>
            <person name="Gyaltsen K."/>
            <person name="Hafez N."/>
            <person name="Hagos B."/>
            <person name="Hall J."/>
            <person name="Henson C."/>
            <person name="Hollinger A."/>
            <person name="Honan T."/>
            <person name="Huard M.D."/>
            <person name="Hughes L."/>
            <person name="Hurhula B."/>
            <person name="Husby M.E."/>
            <person name="Kamat A."/>
            <person name="Kanga B."/>
            <person name="Kashin S."/>
            <person name="Khazanovich D."/>
            <person name="Kisner P."/>
            <person name="Lance K."/>
            <person name="Lara M."/>
            <person name="Lee W."/>
            <person name="Lennon N."/>
            <person name="Letendre F."/>
            <person name="LeVine R."/>
            <person name="Lipovsky A."/>
            <person name="Liu X."/>
            <person name="Liu J."/>
            <person name="Liu S."/>
            <person name="Lokyitsang T."/>
            <person name="Lokyitsang Y."/>
            <person name="Lubonja R."/>
            <person name="Lui A."/>
            <person name="MacDonald P."/>
            <person name="Magnisalis V."/>
            <person name="Maru K."/>
            <person name="Matthews C."/>
            <person name="McCusker W."/>
            <person name="McDonough S."/>
            <person name="Mehta T."/>
            <person name="Meldrim J."/>
            <person name="Meneus L."/>
            <person name="Mihai O."/>
            <person name="Mihalev A."/>
            <person name="Mihova T."/>
            <person name="Mittelman R."/>
            <person name="Mlenga V."/>
            <person name="Montmayeur A."/>
            <person name="Mulrain L."/>
            <person name="Navidi A."/>
            <person name="Naylor J."/>
            <person name="Negash T."/>
            <person name="Nguyen T."/>
            <person name="Nguyen N."/>
            <person name="Nicol R."/>
            <person name="Norbu C."/>
            <person name="Norbu N."/>
            <person name="Novod N."/>
            <person name="O'Neill B."/>
            <person name="Osman S."/>
            <person name="Markiewicz E."/>
            <person name="Oyono O.L."/>
            <person name="Patti C."/>
            <person name="Phunkhang P."/>
            <person name="Pierre F."/>
            <person name="Priest M."/>
            <person name="Raghuraman S."/>
            <person name="Rege F."/>
            <person name="Reyes R."/>
            <person name="Rise C."/>
            <person name="Rogov P."/>
            <person name="Ross K."/>
            <person name="Ryan E."/>
            <person name="Settipalli S."/>
            <person name="Shea T."/>
            <person name="Sherpa N."/>
            <person name="Shi L."/>
            <person name="Shih D."/>
            <person name="Sparrow T."/>
            <person name="Spaulding J."/>
            <person name="Stalker J."/>
            <person name="Stange-Thomann N."/>
            <person name="Stavropoulos S."/>
            <person name="Stone C."/>
            <person name="Strader C."/>
            <person name="Tesfaye S."/>
            <person name="Thomson T."/>
            <person name="Thoulutsang Y."/>
            <person name="Thoulutsang D."/>
            <person name="Topham K."/>
            <person name="Topping I."/>
            <person name="Tsamla T."/>
            <person name="Vassiliev H."/>
            <person name="Vo A."/>
            <person name="Wangchuk T."/>
            <person name="Wangdi T."/>
            <person name="Weiand M."/>
            <person name="Wilkinson J."/>
            <person name="Wilson A."/>
            <person name="Yadav S."/>
            <person name="Young G."/>
            <person name="Yu Q."/>
            <person name="Zembek L."/>
            <person name="Zhong D."/>
            <person name="Zimmer A."/>
            <person name="Zwirko Z."/>
            <person name="Jaffe D.B."/>
            <person name="Alvarez P."/>
            <person name="Brockman W."/>
            <person name="Butler J."/>
            <person name="Chin C."/>
            <person name="Gnerre S."/>
            <person name="Grabherr M."/>
            <person name="Kleber M."/>
            <person name="Mauceli E."/>
            <person name="MacCallum I."/>
        </authorList>
    </citation>
    <scope>NUCLEOTIDE SEQUENCE [LARGE SCALE GENOMIC DNA]</scope>
    <source>
        <strain evidence="6">Tucson 14030-0811.24</strain>
    </source>
</reference>
<dbReference type="PhylomeDB" id="B4NCC5"/>
<dbReference type="OrthoDB" id="412286at2759"/>
<accession>B4NCC5</accession>
<sequence>MFFNRLMSLSCLGGDKAASTSSDCDCDEMVSNEPVILNIYDLVDINMYTMPLGLGVFHSGIQLYDTEYCYSGHSYSFTGIFEIQPCDGQATLGEHCRYRESVLLGYTHFSSEEVQRIVEQLGLLYTGHCYHLIRNNCNHFSNSLAKILCNRGIPRWVNRLAHFVACVPFLERCLDRQLTG</sequence>
<keyword evidence="6" id="KW-1185">Reference proteome</keyword>
<evidence type="ECO:0000256" key="1">
    <source>
        <dbReference type="ARBA" id="ARBA00008140"/>
    </source>
</evidence>
<dbReference type="Proteomes" id="UP000007798">
    <property type="component" value="Unassembled WGS sequence"/>
</dbReference>
<keyword evidence="2" id="KW-0645">Protease</keyword>
<dbReference type="KEGG" id="dwi:6648360"/>
<keyword evidence="3" id="KW-0378">Hydrolase</keyword>
<dbReference type="PROSITE" id="PS51858">
    <property type="entry name" value="PPPDE"/>
    <property type="match status" value="1"/>
</dbReference>
<organism evidence="5 6">
    <name type="scientific">Drosophila willistoni</name>
    <name type="common">Fruit fly</name>
    <dbReference type="NCBI Taxonomy" id="7260"/>
    <lineage>
        <taxon>Eukaryota</taxon>
        <taxon>Metazoa</taxon>
        <taxon>Ecdysozoa</taxon>
        <taxon>Arthropoda</taxon>
        <taxon>Hexapoda</taxon>
        <taxon>Insecta</taxon>
        <taxon>Pterygota</taxon>
        <taxon>Neoptera</taxon>
        <taxon>Endopterygota</taxon>
        <taxon>Diptera</taxon>
        <taxon>Brachycera</taxon>
        <taxon>Muscomorpha</taxon>
        <taxon>Ephydroidea</taxon>
        <taxon>Drosophilidae</taxon>
        <taxon>Drosophila</taxon>
        <taxon>Sophophora</taxon>
    </lineage>
</organism>
<dbReference type="InterPro" id="IPR042266">
    <property type="entry name" value="PPPDE_sf"/>
</dbReference>
<evidence type="ECO:0000256" key="2">
    <source>
        <dbReference type="ARBA" id="ARBA00022670"/>
    </source>
</evidence>
<dbReference type="MEROPS" id="C97.002"/>
<dbReference type="InParanoid" id="B4NCC5"/>